<gene>
    <name evidence="1" type="ORF">HDF14_003023</name>
</gene>
<evidence type="ECO:0000313" key="2">
    <source>
        <dbReference type="Proteomes" id="UP000535182"/>
    </source>
</evidence>
<dbReference type="Proteomes" id="UP000535182">
    <property type="component" value="Unassembled WGS sequence"/>
</dbReference>
<keyword evidence="2" id="KW-1185">Reference proteome</keyword>
<dbReference type="EMBL" id="JACHEB010000006">
    <property type="protein sequence ID" value="MBB5329405.1"/>
    <property type="molecule type" value="Genomic_DNA"/>
</dbReference>
<name>A0A9X0QFI1_9BACT</name>
<comment type="caution">
    <text evidence="1">The sequence shown here is derived from an EMBL/GenBank/DDBJ whole genome shotgun (WGS) entry which is preliminary data.</text>
</comment>
<accession>A0A9X0QFI1</accession>
<organism evidence="1 2">
    <name type="scientific">Tunturiibacter gelidiferens</name>
    <dbReference type="NCBI Taxonomy" id="3069689"/>
    <lineage>
        <taxon>Bacteria</taxon>
        <taxon>Pseudomonadati</taxon>
        <taxon>Acidobacteriota</taxon>
        <taxon>Terriglobia</taxon>
        <taxon>Terriglobales</taxon>
        <taxon>Acidobacteriaceae</taxon>
        <taxon>Tunturiibacter</taxon>
    </lineage>
</organism>
<protein>
    <submittedName>
        <fullName evidence="1">Uncharacterized protein</fullName>
    </submittedName>
</protein>
<sequence length="56" mass="6597">MFCIQTTCYKPRSIPHHHQEYLFAIFIDTRNLVKIDDTILCWPTILTDSPTFGQLL</sequence>
<evidence type="ECO:0000313" key="1">
    <source>
        <dbReference type="EMBL" id="MBB5329405.1"/>
    </source>
</evidence>
<proteinExistence type="predicted"/>
<reference evidence="1 2" key="1">
    <citation type="submission" date="2020-08" db="EMBL/GenBank/DDBJ databases">
        <title>Genomic Encyclopedia of Type Strains, Phase IV (KMG-V): Genome sequencing to study the core and pangenomes of soil and plant-associated prokaryotes.</title>
        <authorList>
            <person name="Whitman W."/>
        </authorList>
    </citation>
    <scope>NUCLEOTIDE SEQUENCE [LARGE SCALE GENOMIC DNA]</scope>
    <source>
        <strain evidence="1 2">X5P2</strain>
    </source>
</reference>
<dbReference type="RefSeq" id="WP_183977836.1">
    <property type="nucleotide sequence ID" value="NZ_JACHEB010000006.1"/>
</dbReference>
<dbReference type="AlphaFoldDB" id="A0A9X0QFI1"/>